<evidence type="ECO:0000256" key="1">
    <source>
        <dbReference type="SAM" id="Phobius"/>
    </source>
</evidence>
<feature type="chain" id="PRO_5042186218" evidence="2">
    <location>
        <begin position="24"/>
        <end position="358"/>
    </location>
</feature>
<evidence type="ECO:0000313" key="3">
    <source>
        <dbReference type="EMBL" id="KAK1374642.1"/>
    </source>
</evidence>
<dbReference type="SUPFAM" id="SSF101898">
    <property type="entry name" value="NHL repeat"/>
    <property type="match status" value="1"/>
</dbReference>
<feature type="signal peptide" evidence="2">
    <location>
        <begin position="1"/>
        <end position="23"/>
    </location>
</feature>
<dbReference type="PANTHER" id="PTHR31460:SF3">
    <property type="entry name" value="MESOCENTIN"/>
    <property type="match status" value="1"/>
</dbReference>
<dbReference type="FunFam" id="2.120.10.30:FF:000089">
    <property type="entry name" value="Calcium-dependent phosphotriesterase superfamily protein"/>
    <property type="match status" value="1"/>
</dbReference>
<reference evidence="3" key="1">
    <citation type="submission" date="2023-02" db="EMBL/GenBank/DDBJ databases">
        <title>Genome of toxic invasive species Heracleum sosnowskyi carries increased number of genes despite the absence of recent whole-genome duplications.</title>
        <authorList>
            <person name="Schelkunov M."/>
            <person name="Shtratnikova V."/>
            <person name="Makarenko M."/>
            <person name="Klepikova A."/>
            <person name="Omelchenko D."/>
            <person name="Novikova G."/>
            <person name="Obukhova E."/>
            <person name="Bogdanov V."/>
            <person name="Penin A."/>
            <person name="Logacheva M."/>
        </authorList>
    </citation>
    <scope>NUCLEOTIDE SEQUENCE</scope>
    <source>
        <strain evidence="3">Hsosn_3</strain>
        <tissue evidence="3">Leaf</tissue>
    </source>
</reference>
<gene>
    <name evidence="3" type="ORF">POM88_030835</name>
</gene>
<name>A0AAD8MIZ3_9APIA</name>
<evidence type="ECO:0000256" key="2">
    <source>
        <dbReference type="SAM" id="SignalP"/>
    </source>
</evidence>
<reference evidence="3" key="2">
    <citation type="submission" date="2023-05" db="EMBL/GenBank/DDBJ databases">
        <authorList>
            <person name="Schelkunov M.I."/>
        </authorList>
    </citation>
    <scope>NUCLEOTIDE SEQUENCE</scope>
    <source>
        <strain evidence="3">Hsosn_3</strain>
        <tissue evidence="3">Leaf</tissue>
    </source>
</reference>
<evidence type="ECO:0000313" key="4">
    <source>
        <dbReference type="Proteomes" id="UP001237642"/>
    </source>
</evidence>
<sequence>MSIFTKTTIIILIFTFSIQSSYCKDAHVINFRSPNLYPESLAWDPSSQHFIVGSLRRPTLQSVSDAAVVDTLLSDTSLPSDSAFLGIAVDTQLRRIVVAVHSPSSPAVAAYNLRTGTRIFLTPLPDSNATSTTAGANDVAVDFSGNAYVTNSASNLIYKVNKDGEFSAFSRSPLFSQYAVEPNTPYSWCGLNGVVFVSKGYLLVVQSNTGKMFKVNVDDGSARTVLLNKPLTGADGMAIRRDGVVVVVSKEKAYFIKSDSSWSEGVVFDETALDADRFASAVTIGGDHRIYVLYGHIGEGIMGNTQREEFGIVEIESEQESKEDSVWIFVLMGLGLTYFMFWRFQMRQLVTNMNKKAA</sequence>
<proteinExistence type="predicted"/>
<dbReference type="EMBL" id="JAUIZM010000007">
    <property type="protein sequence ID" value="KAK1374642.1"/>
    <property type="molecule type" value="Genomic_DNA"/>
</dbReference>
<feature type="transmembrane region" description="Helical" evidence="1">
    <location>
        <begin position="326"/>
        <end position="344"/>
    </location>
</feature>
<dbReference type="GO" id="GO:0005783">
    <property type="term" value="C:endoplasmic reticulum"/>
    <property type="evidence" value="ECO:0007669"/>
    <property type="project" value="TreeGrafter"/>
</dbReference>
<keyword evidence="1" id="KW-0812">Transmembrane</keyword>
<dbReference type="AlphaFoldDB" id="A0AAD8MIZ3"/>
<keyword evidence="4" id="KW-1185">Reference proteome</keyword>
<keyword evidence="1" id="KW-1133">Transmembrane helix</keyword>
<dbReference type="Gene3D" id="2.120.10.30">
    <property type="entry name" value="TolB, C-terminal domain"/>
    <property type="match status" value="1"/>
</dbReference>
<keyword evidence="2" id="KW-0732">Signal</keyword>
<organism evidence="3 4">
    <name type="scientific">Heracleum sosnowskyi</name>
    <dbReference type="NCBI Taxonomy" id="360622"/>
    <lineage>
        <taxon>Eukaryota</taxon>
        <taxon>Viridiplantae</taxon>
        <taxon>Streptophyta</taxon>
        <taxon>Embryophyta</taxon>
        <taxon>Tracheophyta</taxon>
        <taxon>Spermatophyta</taxon>
        <taxon>Magnoliopsida</taxon>
        <taxon>eudicotyledons</taxon>
        <taxon>Gunneridae</taxon>
        <taxon>Pentapetalae</taxon>
        <taxon>asterids</taxon>
        <taxon>campanulids</taxon>
        <taxon>Apiales</taxon>
        <taxon>Apiaceae</taxon>
        <taxon>Apioideae</taxon>
        <taxon>apioid superclade</taxon>
        <taxon>Tordylieae</taxon>
        <taxon>Tordyliinae</taxon>
        <taxon>Heracleum</taxon>
    </lineage>
</organism>
<dbReference type="Proteomes" id="UP001237642">
    <property type="component" value="Unassembled WGS sequence"/>
</dbReference>
<dbReference type="InterPro" id="IPR011042">
    <property type="entry name" value="6-blade_b-propeller_TolB-like"/>
</dbReference>
<keyword evidence="1" id="KW-0472">Membrane</keyword>
<dbReference type="InterPro" id="IPR053224">
    <property type="entry name" value="Sensory_adhesion_molecule"/>
</dbReference>
<accession>A0AAD8MIZ3</accession>
<comment type="caution">
    <text evidence="3">The sequence shown here is derived from an EMBL/GenBank/DDBJ whole genome shotgun (WGS) entry which is preliminary data.</text>
</comment>
<dbReference type="PANTHER" id="PTHR31460">
    <property type="match status" value="1"/>
</dbReference>
<protein>
    <submittedName>
        <fullName evidence="3">SMP-30/Gluconolactonase/LRE-like region</fullName>
    </submittedName>
</protein>